<proteinExistence type="predicted"/>
<name>A0A9W9ZWX1_9CNID</name>
<feature type="compositionally biased region" description="Basic and acidic residues" evidence="1">
    <location>
        <begin position="1"/>
        <end position="22"/>
    </location>
</feature>
<protein>
    <submittedName>
        <fullName evidence="2">Uncharacterized protein</fullName>
    </submittedName>
</protein>
<reference evidence="2" key="1">
    <citation type="submission" date="2023-01" db="EMBL/GenBank/DDBJ databases">
        <title>Genome assembly of the deep-sea coral Lophelia pertusa.</title>
        <authorList>
            <person name="Herrera S."/>
            <person name="Cordes E."/>
        </authorList>
    </citation>
    <scope>NUCLEOTIDE SEQUENCE</scope>
    <source>
        <strain evidence="2">USNM1676648</strain>
        <tissue evidence="2">Polyp</tissue>
    </source>
</reference>
<dbReference type="AlphaFoldDB" id="A0A9W9ZWX1"/>
<dbReference type="EMBL" id="MU825434">
    <property type="protein sequence ID" value="KAJ7389373.1"/>
    <property type="molecule type" value="Genomic_DNA"/>
</dbReference>
<comment type="caution">
    <text evidence="2">The sequence shown here is derived from an EMBL/GenBank/DDBJ whole genome shotgun (WGS) entry which is preliminary data.</text>
</comment>
<dbReference type="Proteomes" id="UP001163046">
    <property type="component" value="Unassembled WGS sequence"/>
</dbReference>
<sequence>MDREEDVASGKDEHQNDVEIQDRPNSNDSELDRNQETTPDFRPCVETGDRDSVDEEAQISERPVVTNIVSIGDNNVLNICVQSSDQIPAPGVHPLVREVFIKMCEIVNLLHPLRDYGKWLEFGDALNRLHQKYDSHPEIKCFLLLEESVTLTYSENFKAAKKKAMESFNNVHAIKIDGALQDVLTALANIALASIYRRLPKQKLAKAFQCLQNAMWSGERLKRIGNLTIPDFVLALLDYEQARFHMEFAAVNSRNKTCCNKESRKFLGLCIDRCRELSDKHHKQCVRQAEKHLEKYEHIHSHAEGSPVAARVKYLMTRSELCFLKTDYTGAKDYACQALENANKYGLELEIVPAQNHLDHISRCCPSTSAQDKLQRV</sequence>
<evidence type="ECO:0000313" key="2">
    <source>
        <dbReference type="EMBL" id="KAJ7389373.1"/>
    </source>
</evidence>
<organism evidence="2 3">
    <name type="scientific">Desmophyllum pertusum</name>
    <dbReference type="NCBI Taxonomy" id="174260"/>
    <lineage>
        <taxon>Eukaryota</taxon>
        <taxon>Metazoa</taxon>
        <taxon>Cnidaria</taxon>
        <taxon>Anthozoa</taxon>
        <taxon>Hexacorallia</taxon>
        <taxon>Scleractinia</taxon>
        <taxon>Caryophylliina</taxon>
        <taxon>Caryophylliidae</taxon>
        <taxon>Desmophyllum</taxon>
    </lineage>
</organism>
<accession>A0A9W9ZWX1</accession>
<dbReference type="OrthoDB" id="10392044at2759"/>
<evidence type="ECO:0000313" key="3">
    <source>
        <dbReference type="Proteomes" id="UP001163046"/>
    </source>
</evidence>
<feature type="region of interest" description="Disordered" evidence="1">
    <location>
        <begin position="1"/>
        <end position="56"/>
    </location>
</feature>
<keyword evidence="3" id="KW-1185">Reference proteome</keyword>
<gene>
    <name evidence="2" type="ORF">OS493_031900</name>
</gene>
<evidence type="ECO:0000256" key="1">
    <source>
        <dbReference type="SAM" id="MobiDB-lite"/>
    </source>
</evidence>